<feature type="transmembrane region" description="Helical" evidence="13">
    <location>
        <begin position="137"/>
        <end position="160"/>
    </location>
</feature>
<dbReference type="Gene3D" id="6.10.340.10">
    <property type="match status" value="1"/>
</dbReference>
<dbReference type="InterPro" id="IPR003660">
    <property type="entry name" value="HAMP_dom"/>
</dbReference>
<dbReference type="SUPFAM" id="SSF47384">
    <property type="entry name" value="Homodimeric domain of signal transducing histidine kinase"/>
    <property type="match status" value="1"/>
</dbReference>
<keyword evidence="5" id="KW-0597">Phosphoprotein</keyword>
<dbReference type="PRINTS" id="PR00344">
    <property type="entry name" value="BCTRLSENSOR"/>
</dbReference>
<dbReference type="Gene3D" id="3.30.565.10">
    <property type="entry name" value="Histidine kinase-like ATPase, C-terminal domain"/>
    <property type="match status" value="1"/>
</dbReference>
<organism evidence="16 17">
    <name type="scientific">Paenibacillus glycanilyticus</name>
    <dbReference type="NCBI Taxonomy" id="126569"/>
    <lineage>
        <taxon>Bacteria</taxon>
        <taxon>Bacillati</taxon>
        <taxon>Bacillota</taxon>
        <taxon>Bacilli</taxon>
        <taxon>Bacillales</taxon>
        <taxon>Paenibacillaceae</taxon>
        <taxon>Paenibacillus</taxon>
    </lineage>
</organism>
<keyword evidence="8" id="KW-0418">Kinase</keyword>
<proteinExistence type="predicted"/>
<dbReference type="SMART" id="SM00304">
    <property type="entry name" value="HAMP"/>
    <property type="match status" value="1"/>
</dbReference>
<feature type="transmembrane region" description="Helical" evidence="13">
    <location>
        <begin position="7"/>
        <end position="29"/>
    </location>
</feature>
<dbReference type="InterPro" id="IPR050351">
    <property type="entry name" value="BphY/WalK/GraS-like"/>
</dbReference>
<evidence type="ECO:0000256" key="2">
    <source>
        <dbReference type="ARBA" id="ARBA00004651"/>
    </source>
</evidence>
<evidence type="ECO:0000313" key="17">
    <source>
        <dbReference type="Proteomes" id="UP001285921"/>
    </source>
</evidence>
<evidence type="ECO:0000256" key="5">
    <source>
        <dbReference type="ARBA" id="ARBA00022553"/>
    </source>
</evidence>
<dbReference type="Pfam" id="PF02518">
    <property type="entry name" value="HATPase_c"/>
    <property type="match status" value="1"/>
</dbReference>
<dbReference type="PROSITE" id="PS50885">
    <property type="entry name" value="HAMP"/>
    <property type="match status" value="1"/>
</dbReference>
<evidence type="ECO:0000256" key="12">
    <source>
        <dbReference type="SAM" id="Coils"/>
    </source>
</evidence>
<dbReference type="Pfam" id="PF00512">
    <property type="entry name" value="HisKA"/>
    <property type="match status" value="1"/>
</dbReference>
<keyword evidence="4" id="KW-1003">Cell membrane</keyword>
<comment type="catalytic activity">
    <reaction evidence="1">
        <text>ATP + protein L-histidine = ADP + protein N-phospho-L-histidine.</text>
        <dbReference type="EC" id="2.7.13.3"/>
    </reaction>
</comment>
<gene>
    <name evidence="16" type="primary">vanSB</name>
    <name evidence="16" type="ORF">PghCCS26_17920</name>
</gene>
<evidence type="ECO:0000256" key="11">
    <source>
        <dbReference type="ARBA" id="ARBA00023136"/>
    </source>
</evidence>
<dbReference type="InterPro" id="IPR003594">
    <property type="entry name" value="HATPase_dom"/>
</dbReference>
<evidence type="ECO:0000256" key="9">
    <source>
        <dbReference type="ARBA" id="ARBA00022840"/>
    </source>
</evidence>
<dbReference type="SMART" id="SM00388">
    <property type="entry name" value="HisKA"/>
    <property type="match status" value="1"/>
</dbReference>
<feature type="domain" description="Histidine kinase" evidence="14">
    <location>
        <begin position="234"/>
        <end position="449"/>
    </location>
</feature>
<dbReference type="PANTHER" id="PTHR45453:SF3">
    <property type="entry name" value="HISTIDINE KINASE"/>
    <property type="match status" value="1"/>
</dbReference>
<keyword evidence="12" id="KW-0175">Coiled coil</keyword>
<dbReference type="SUPFAM" id="SSF55874">
    <property type="entry name" value="ATPase domain of HSP90 chaperone/DNA topoisomerase II/histidine kinase"/>
    <property type="match status" value="1"/>
</dbReference>
<dbReference type="SUPFAM" id="SSF158472">
    <property type="entry name" value="HAMP domain-like"/>
    <property type="match status" value="1"/>
</dbReference>
<dbReference type="InterPro" id="IPR036890">
    <property type="entry name" value="HATPase_C_sf"/>
</dbReference>
<feature type="coiled-coil region" evidence="12">
    <location>
        <begin position="197"/>
        <end position="227"/>
    </location>
</feature>
<evidence type="ECO:0000256" key="4">
    <source>
        <dbReference type="ARBA" id="ARBA00022475"/>
    </source>
</evidence>
<dbReference type="InterPro" id="IPR036097">
    <property type="entry name" value="HisK_dim/P_sf"/>
</dbReference>
<dbReference type="CDD" id="cd00082">
    <property type="entry name" value="HisKA"/>
    <property type="match status" value="1"/>
</dbReference>
<keyword evidence="9" id="KW-0067">ATP-binding</keyword>
<dbReference type="Gene3D" id="1.10.287.130">
    <property type="match status" value="1"/>
</dbReference>
<name>A0ABQ6NIT1_9BACL</name>
<accession>A0ABQ6NIT1</accession>
<evidence type="ECO:0000259" key="15">
    <source>
        <dbReference type="PROSITE" id="PS50885"/>
    </source>
</evidence>
<dbReference type="Proteomes" id="UP001285921">
    <property type="component" value="Unassembled WGS sequence"/>
</dbReference>
<evidence type="ECO:0000256" key="13">
    <source>
        <dbReference type="SAM" id="Phobius"/>
    </source>
</evidence>
<evidence type="ECO:0000313" key="16">
    <source>
        <dbReference type="EMBL" id="GMK44664.1"/>
    </source>
</evidence>
<dbReference type="EMBL" id="BTCL01000004">
    <property type="protein sequence ID" value="GMK44664.1"/>
    <property type="molecule type" value="Genomic_DNA"/>
</dbReference>
<comment type="subcellular location">
    <subcellularLocation>
        <location evidence="2">Cell membrane</location>
        <topology evidence="2">Multi-pass membrane protein</topology>
    </subcellularLocation>
</comment>
<dbReference type="SMART" id="SM00387">
    <property type="entry name" value="HATPase_c"/>
    <property type="match status" value="1"/>
</dbReference>
<evidence type="ECO:0000256" key="10">
    <source>
        <dbReference type="ARBA" id="ARBA00023012"/>
    </source>
</evidence>
<protein>
    <recommendedName>
        <fullName evidence="3">histidine kinase</fullName>
        <ecNumber evidence="3">2.7.13.3</ecNumber>
    </recommendedName>
</protein>
<evidence type="ECO:0000256" key="3">
    <source>
        <dbReference type="ARBA" id="ARBA00012438"/>
    </source>
</evidence>
<dbReference type="PANTHER" id="PTHR45453">
    <property type="entry name" value="PHOSPHATE REGULON SENSOR PROTEIN PHOR"/>
    <property type="match status" value="1"/>
</dbReference>
<evidence type="ECO:0000256" key="8">
    <source>
        <dbReference type="ARBA" id="ARBA00022777"/>
    </source>
</evidence>
<keyword evidence="17" id="KW-1185">Reference proteome</keyword>
<sequence length="452" mass="50857">MRRSGIFIKVFIYTIIFSGLLVGATAALFSTQIMSYYSGLQLQKISGTYKQLIERSQGNADITEIADQFHDRNQSFRFYITDEGGSIVYVTPAANAASSLTSMKAERERTSFLVYLENGYALHVFNDDVFSLKYGNLIARVMVILSGMLVVCVLASFIFARQMTKPIKALADNTTKMANLEEVPPLPERKDELGVLARDVHSMYDRLKRTISQLEEEILRERELEETQRYFFSAASHELKTPVAATSVLLEGMLENIGDYKDHPKYLRECLKMMDAQGKMISDILEIVSLNDGKIVPAPEKLDIRRIVADMLPHFHPLYEAKGQRIVTDIPQGQTCLADPKMLNKVLSNIVLNAVQNTPHGGEIRVWSASVAGQCRLCVLNKGVRIDDAALPKLFDPFYRVDKARSRNKERSGLGLAIVRKTLESMRVDFALENTTEGVLFWMLLPVITKDA</sequence>
<keyword evidence="13" id="KW-1133">Transmembrane helix</keyword>
<dbReference type="EC" id="2.7.13.3" evidence="3"/>
<dbReference type="PROSITE" id="PS50109">
    <property type="entry name" value="HIS_KIN"/>
    <property type="match status" value="1"/>
</dbReference>
<evidence type="ECO:0000259" key="14">
    <source>
        <dbReference type="PROSITE" id="PS50109"/>
    </source>
</evidence>
<dbReference type="InterPro" id="IPR005467">
    <property type="entry name" value="His_kinase_dom"/>
</dbReference>
<dbReference type="CDD" id="cd06225">
    <property type="entry name" value="HAMP"/>
    <property type="match status" value="1"/>
</dbReference>
<dbReference type="RefSeq" id="WP_317979612.1">
    <property type="nucleotide sequence ID" value="NZ_BTCL01000004.1"/>
</dbReference>
<feature type="domain" description="HAMP" evidence="15">
    <location>
        <begin position="161"/>
        <end position="212"/>
    </location>
</feature>
<reference evidence="16 17" key="1">
    <citation type="submission" date="2023-05" db="EMBL/GenBank/DDBJ databases">
        <title>Draft genome of Paenibacillus sp. CCS26.</title>
        <authorList>
            <person name="Akita H."/>
            <person name="Shinto Y."/>
            <person name="Kimura Z."/>
        </authorList>
    </citation>
    <scope>NUCLEOTIDE SEQUENCE [LARGE SCALE GENOMIC DNA]</scope>
    <source>
        <strain evidence="16 17">CCS26</strain>
    </source>
</reference>
<keyword evidence="13" id="KW-0812">Transmembrane</keyword>
<evidence type="ECO:0000256" key="1">
    <source>
        <dbReference type="ARBA" id="ARBA00000085"/>
    </source>
</evidence>
<keyword evidence="11 13" id="KW-0472">Membrane</keyword>
<dbReference type="InterPro" id="IPR004358">
    <property type="entry name" value="Sig_transdc_His_kin-like_C"/>
</dbReference>
<keyword evidence="10" id="KW-0902">Two-component regulatory system</keyword>
<dbReference type="Pfam" id="PF00672">
    <property type="entry name" value="HAMP"/>
    <property type="match status" value="1"/>
</dbReference>
<keyword evidence="6" id="KW-0808">Transferase</keyword>
<dbReference type="InterPro" id="IPR003661">
    <property type="entry name" value="HisK_dim/P_dom"/>
</dbReference>
<keyword evidence="7" id="KW-0547">Nucleotide-binding</keyword>
<evidence type="ECO:0000256" key="7">
    <source>
        <dbReference type="ARBA" id="ARBA00022741"/>
    </source>
</evidence>
<comment type="caution">
    <text evidence="16">The sequence shown here is derived from an EMBL/GenBank/DDBJ whole genome shotgun (WGS) entry which is preliminary data.</text>
</comment>
<evidence type="ECO:0000256" key="6">
    <source>
        <dbReference type="ARBA" id="ARBA00022679"/>
    </source>
</evidence>